<comment type="similarity">
    <text evidence="1 7">Belongs to the SbcD family.</text>
</comment>
<evidence type="ECO:0000313" key="11">
    <source>
        <dbReference type="EMBL" id="OIJ36509.1"/>
    </source>
</evidence>
<protein>
    <recommendedName>
        <fullName evidence="3 7">Nuclease SbcCD subunit D</fullName>
    </recommendedName>
</protein>
<sequence>MKILHTSDLHLGRSFHGRSLQADQEAICAELVRVCAREQVDAVLIAGDVYDQASPRTEVIQLLSRLLGELNAQGTTVVLTSGNHDSAARLGFGDTILEGAGVHLRTRLADAARPVLLDETTAVYGIPYLDPRAAGPSLGVQPTHAAVLEAVAERIRADLARRPGVRGIVMAHCFAVGSEPTDSERAIESGSLGAVPASVFRGLDYAALGHLHGRQQITPTVRYSGSPLRFSFSETDQVKGYWMLERTEGGIEATPGAWEHQVPLARLRGRLEELLEDPELDWARERMCQITLTDAERPAHPMERLRTRFPHTVELLFDGLRTRPAGSYAQRLARARTPEQVCAEFYEQVRRRPLDEPERRLVEGALDRARDEQAHEAEATDATEGKRA</sequence>
<dbReference type="GO" id="GO:0004519">
    <property type="term" value="F:endonuclease activity"/>
    <property type="evidence" value="ECO:0007669"/>
    <property type="project" value="UniProtKB-KW"/>
</dbReference>
<evidence type="ECO:0000259" key="9">
    <source>
        <dbReference type="Pfam" id="PF00149"/>
    </source>
</evidence>
<dbReference type="AlphaFoldDB" id="A0A1S2N1I9"/>
<keyword evidence="7" id="KW-0233">DNA recombination</keyword>
<feature type="domain" description="Calcineurin-like phosphoesterase" evidence="9">
    <location>
        <begin position="1"/>
        <end position="212"/>
    </location>
</feature>
<dbReference type="InterPro" id="IPR050535">
    <property type="entry name" value="DNA_Repair-Maintenance_Comp"/>
</dbReference>
<comment type="subunit">
    <text evidence="2 7">Heterodimer of SbcC and SbcD.</text>
</comment>
<evidence type="ECO:0000259" key="10">
    <source>
        <dbReference type="Pfam" id="PF12320"/>
    </source>
</evidence>
<organism evidence="11 12">
    <name type="scientific">Rothia kristinae</name>
    <dbReference type="NCBI Taxonomy" id="37923"/>
    <lineage>
        <taxon>Bacteria</taxon>
        <taxon>Bacillati</taxon>
        <taxon>Actinomycetota</taxon>
        <taxon>Actinomycetes</taxon>
        <taxon>Micrococcales</taxon>
        <taxon>Micrococcaceae</taxon>
        <taxon>Rothia</taxon>
    </lineage>
</organism>
<feature type="region of interest" description="Disordered" evidence="8">
    <location>
        <begin position="356"/>
        <end position="388"/>
    </location>
</feature>
<evidence type="ECO:0000256" key="4">
    <source>
        <dbReference type="ARBA" id="ARBA00022722"/>
    </source>
</evidence>
<dbReference type="Pfam" id="PF12320">
    <property type="entry name" value="SbcD_C"/>
    <property type="match status" value="1"/>
</dbReference>
<name>A0A1S2N1I9_9MICC</name>
<dbReference type="Proteomes" id="UP000179540">
    <property type="component" value="Unassembled WGS sequence"/>
</dbReference>
<keyword evidence="6 7" id="KW-0269">Exonuclease</keyword>
<dbReference type="Pfam" id="PF00149">
    <property type="entry name" value="Metallophos"/>
    <property type="match status" value="1"/>
</dbReference>
<evidence type="ECO:0000256" key="8">
    <source>
        <dbReference type="SAM" id="MobiDB-lite"/>
    </source>
</evidence>
<evidence type="ECO:0000313" key="12">
    <source>
        <dbReference type="Proteomes" id="UP000179540"/>
    </source>
</evidence>
<dbReference type="GO" id="GO:0006310">
    <property type="term" value="P:DNA recombination"/>
    <property type="evidence" value="ECO:0007669"/>
    <property type="project" value="UniProtKB-KW"/>
</dbReference>
<dbReference type="RefSeq" id="WP_075514415.1">
    <property type="nucleotide sequence ID" value="NZ_MODZ01000003.1"/>
</dbReference>
<accession>A0A1S2N1I9</accession>
<dbReference type="Gene3D" id="3.60.21.10">
    <property type="match status" value="1"/>
</dbReference>
<dbReference type="InterPro" id="IPR026843">
    <property type="entry name" value="SbcD_C"/>
</dbReference>
<dbReference type="NCBIfam" id="TIGR00619">
    <property type="entry name" value="sbcd"/>
    <property type="match status" value="1"/>
</dbReference>
<dbReference type="InterPro" id="IPR004843">
    <property type="entry name" value="Calcineurin-like_PHP"/>
</dbReference>
<dbReference type="EMBL" id="MODZ01000003">
    <property type="protein sequence ID" value="OIJ36509.1"/>
    <property type="molecule type" value="Genomic_DNA"/>
</dbReference>
<comment type="caution">
    <text evidence="11">The sequence shown here is derived from an EMBL/GenBank/DDBJ whole genome shotgun (WGS) entry which is preliminary data.</text>
</comment>
<dbReference type="PANTHER" id="PTHR30337:SF0">
    <property type="entry name" value="NUCLEASE SBCCD SUBUNIT D"/>
    <property type="match status" value="1"/>
</dbReference>
<dbReference type="SUPFAM" id="SSF56300">
    <property type="entry name" value="Metallo-dependent phosphatases"/>
    <property type="match status" value="1"/>
</dbReference>
<gene>
    <name evidence="7" type="primary">sbcD</name>
    <name evidence="11" type="ORF">BK826_03670</name>
</gene>
<keyword evidence="4 7" id="KW-0540">Nuclease</keyword>
<dbReference type="GO" id="GO:0008408">
    <property type="term" value="F:3'-5' exonuclease activity"/>
    <property type="evidence" value="ECO:0007669"/>
    <property type="project" value="InterPro"/>
</dbReference>
<evidence type="ECO:0000256" key="1">
    <source>
        <dbReference type="ARBA" id="ARBA00010555"/>
    </source>
</evidence>
<dbReference type="OrthoDB" id="9773856at2"/>
<reference evidence="11 12" key="1">
    <citation type="submission" date="2016-10" db="EMBL/GenBank/DDBJ databases">
        <title>Draft genome sequence of strain LCT isolated from the Shenzhou X spacecraft of China.</title>
        <authorList>
            <person name="Huang B."/>
        </authorList>
    </citation>
    <scope>NUCLEOTIDE SEQUENCE [LARGE SCALE GENOMIC DNA]</scope>
    <source>
        <strain evidence="11 12">LCT-H5</strain>
    </source>
</reference>
<dbReference type="GO" id="GO:0006260">
    <property type="term" value="P:DNA replication"/>
    <property type="evidence" value="ECO:0007669"/>
    <property type="project" value="UniProtKB-KW"/>
</dbReference>
<keyword evidence="7" id="KW-0235">DNA replication</keyword>
<proteinExistence type="inferred from homology"/>
<evidence type="ECO:0000256" key="5">
    <source>
        <dbReference type="ARBA" id="ARBA00022801"/>
    </source>
</evidence>
<keyword evidence="7" id="KW-0255">Endonuclease</keyword>
<evidence type="ECO:0000256" key="7">
    <source>
        <dbReference type="RuleBase" id="RU363069"/>
    </source>
</evidence>
<dbReference type="PANTHER" id="PTHR30337">
    <property type="entry name" value="COMPONENT OF ATP-DEPENDENT DSDNA EXONUCLEASE"/>
    <property type="match status" value="1"/>
</dbReference>
<dbReference type="InterPro" id="IPR041796">
    <property type="entry name" value="Mre11_N"/>
</dbReference>
<comment type="function">
    <text evidence="7">SbcCD cleaves DNA hairpin structures. These structures can inhibit DNA replication and are intermediates in certain DNA recombination reactions. The complex acts as a 3'-&gt;5' double strand exonuclease that can open hairpins. It also has a 5' single-strand endonuclease activity.</text>
</comment>
<dbReference type="InterPro" id="IPR029052">
    <property type="entry name" value="Metallo-depent_PP-like"/>
</dbReference>
<evidence type="ECO:0000256" key="6">
    <source>
        <dbReference type="ARBA" id="ARBA00022839"/>
    </source>
</evidence>
<keyword evidence="5 7" id="KW-0378">Hydrolase</keyword>
<dbReference type="CDD" id="cd00840">
    <property type="entry name" value="MPP_Mre11_N"/>
    <property type="match status" value="1"/>
</dbReference>
<evidence type="ECO:0000256" key="3">
    <source>
        <dbReference type="ARBA" id="ARBA00013365"/>
    </source>
</evidence>
<evidence type="ECO:0000256" key="2">
    <source>
        <dbReference type="ARBA" id="ARBA00011322"/>
    </source>
</evidence>
<feature type="domain" description="Nuclease SbcCD subunit D C-terminal" evidence="10">
    <location>
        <begin position="262"/>
        <end position="349"/>
    </location>
</feature>
<dbReference type="InterPro" id="IPR004593">
    <property type="entry name" value="SbcD"/>
</dbReference>